<dbReference type="RefSeq" id="WP_161895301.1">
    <property type="nucleotide sequence ID" value="NZ_BJOV01000003.1"/>
</dbReference>
<evidence type="ECO:0000259" key="3">
    <source>
        <dbReference type="Pfam" id="PF07859"/>
    </source>
</evidence>
<dbReference type="Gene3D" id="3.40.50.1820">
    <property type="entry name" value="alpha/beta hydrolase"/>
    <property type="match status" value="1"/>
</dbReference>
<gene>
    <name evidence="4" type="ORF">nbrc107696_19680</name>
</gene>
<feature type="domain" description="Alpha/beta hydrolase fold-3" evidence="3">
    <location>
        <begin position="123"/>
        <end position="327"/>
    </location>
</feature>
<dbReference type="EMBL" id="BJOV01000003">
    <property type="protein sequence ID" value="GEE01522.1"/>
    <property type="molecule type" value="Genomic_DNA"/>
</dbReference>
<dbReference type="InterPro" id="IPR050300">
    <property type="entry name" value="GDXG_lipolytic_enzyme"/>
</dbReference>
<dbReference type="Pfam" id="PF07859">
    <property type="entry name" value="Abhydrolase_3"/>
    <property type="match status" value="1"/>
</dbReference>
<keyword evidence="2 4" id="KW-0378">Hydrolase</keyword>
<keyword evidence="5" id="KW-1185">Reference proteome</keyword>
<dbReference type="AlphaFoldDB" id="A0A7I9V8G1"/>
<dbReference type="InterPro" id="IPR002168">
    <property type="entry name" value="Lipase_GDXG_HIS_AS"/>
</dbReference>
<name>A0A7I9V8G1_9ACTN</name>
<protein>
    <submittedName>
        <fullName evidence="4">Alpha/beta hydrolase</fullName>
    </submittedName>
</protein>
<evidence type="ECO:0000256" key="2">
    <source>
        <dbReference type="ARBA" id="ARBA00022801"/>
    </source>
</evidence>
<sequence>MSRATQVRLSLRSRVERPALIAAGLLPQPVLDALSRLTRTNRAGESLAPEMALVAAAARHLPGVGLMNGSVDDSRRLLDQTSTAMAQTFAPFAIEEDLVIGSPDGPIPATRYRAAEGTPRGLIVFLHGGGFVIGSRGSHDSLVRALAVETGADVLSVDYRLAPEHPFPAAVDDSIAAFRFAVEQAPGWGIDPNAIVVAGDSAGGNLSAVVTQQVRDDAVIPCLQLLIYPVADVSVTRDSIREFADGLFLTKADMDFFVDAYLPSSDLVDDPRVSPLKGDLEGLPPAHVVVAGFDPLRDEGVEFAAALEKAGVDVTLERAGGMIHGFANMGLISPTARAVVNRMASAAVAAMDAASRRE</sequence>
<comment type="similarity">
    <text evidence="1">Belongs to the 'GDXG' lipolytic enzyme family.</text>
</comment>
<evidence type="ECO:0000313" key="4">
    <source>
        <dbReference type="EMBL" id="GEE01522.1"/>
    </source>
</evidence>
<dbReference type="PANTHER" id="PTHR48081">
    <property type="entry name" value="AB HYDROLASE SUPERFAMILY PROTEIN C4A8.06C"/>
    <property type="match status" value="1"/>
</dbReference>
<reference evidence="5" key="1">
    <citation type="submission" date="2019-06" db="EMBL/GenBank/DDBJ databases">
        <title>Gordonia isolated from sludge of a wastewater treatment plant.</title>
        <authorList>
            <person name="Tamura T."/>
            <person name="Aoyama K."/>
            <person name="Kang Y."/>
            <person name="Saito S."/>
            <person name="Akiyama N."/>
            <person name="Yazawa K."/>
            <person name="Gonoi T."/>
            <person name="Mikami Y."/>
        </authorList>
    </citation>
    <scope>NUCLEOTIDE SEQUENCE [LARGE SCALE GENOMIC DNA]</scope>
    <source>
        <strain evidence="5">NBRC 107696</strain>
    </source>
</reference>
<dbReference type="PROSITE" id="PS01173">
    <property type="entry name" value="LIPASE_GDXG_HIS"/>
    <property type="match status" value="1"/>
</dbReference>
<dbReference type="SUPFAM" id="SSF53474">
    <property type="entry name" value="alpha/beta-Hydrolases"/>
    <property type="match status" value="1"/>
</dbReference>
<dbReference type="OrthoDB" id="3181909at2"/>
<dbReference type="InterPro" id="IPR013094">
    <property type="entry name" value="AB_hydrolase_3"/>
</dbReference>
<dbReference type="PANTHER" id="PTHR48081:SF8">
    <property type="entry name" value="ALPHA_BETA HYDROLASE FOLD-3 DOMAIN-CONTAINING PROTEIN-RELATED"/>
    <property type="match status" value="1"/>
</dbReference>
<comment type="caution">
    <text evidence="4">The sequence shown here is derived from an EMBL/GenBank/DDBJ whole genome shotgun (WGS) entry which is preliminary data.</text>
</comment>
<dbReference type="InterPro" id="IPR029058">
    <property type="entry name" value="AB_hydrolase_fold"/>
</dbReference>
<dbReference type="GO" id="GO:0016787">
    <property type="term" value="F:hydrolase activity"/>
    <property type="evidence" value="ECO:0007669"/>
    <property type="project" value="UniProtKB-KW"/>
</dbReference>
<organism evidence="4 5">
    <name type="scientific">Gordonia spumicola</name>
    <dbReference type="NCBI Taxonomy" id="589161"/>
    <lineage>
        <taxon>Bacteria</taxon>
        <taxon>Bacillati</taxon>
        <taxon>Actinomycetota</taxon>
        <taxon>Actinomycetes</taxon>
        <taxon>Mycobacteriales</taxon>
        <taxon>Gordoniaceae</taxon>
        <taxon>Gordonia</taxon>
    </lineage>
</organism>
<dbReference type="Proteomes" id="UP000444960">
    <property type="component" value="Unassembled WGS sequence"/>
</dbReference>
<accession>A0A7I9V8G1</accession>
<proteinExistence type="inferred from homology"/>
<evidence type="ECO:0000313" key="5">
    <source>
        <dbReference type="Proteomes" id="UP000444960"/>
    </source>
</evidence>
<evidence type="ECO:0000256" key="1">
    <source>
        <dbReference type="ARBA" id="ARBA00010515"/>
    </source>
</evidence>